<feature type="region of interest" description="Disordered" evidence="5">
    <location>
        <begin position="704"/>
        <end position="723"/>
    </location>
</feature>
<evidence type="ECO:0000259" key="6">
    <source>
        <dbReference type="SMART" id="SM00872"/>
    </source>
</evidence>
<evidence type="ECO:0000256" key="5">
    <source>
        <dbReference type="SAM" id="MobiDB-lite"/>
    </source>
</evidence>
<dbReference type="Gene3D" id="2.70.98.30">
    <property type="entry name" value="Golgi alpha-mannosidase II, domain 4"/>
    <property type="match status" value="1"/>
</dbReference>
<dbReference type="OrthoDB" id="9764050at2"/>
<keyword evidence="8" id="KW-1185">Reference proteome</keyword>
<keyword evidence="2" id="KW-0479">Metal-binding</keyword>
<dbReference type="Proteomes" id="UP000051166">
    <property type="component" value="Unassembled WGS sequence"/>
</dbReference>
<dbReference type="InterPro" id="IPR011330">
    <property type="entry name" value="Glyco_hydro/deAcase_b/a-brl"/>
</dbReference>
<accession>A0A0R1UVY1</accession>
<dbReference type="Gene3D" id="1.20.1270.50">
    <property type="entry name" value="Glycoside hydrolase family 38, central domain"/>
    <property type="match status" value="1"/>
</dbReference>
<dbReference type="PATRIC" id="fig|1423801.4.peg.2184"/>
<evidence type="ECO:0000256" key="2">
    <source>
        <dbReference type="ARBA" id="ARBA00022723"/>
    </source>
</evidence>
<keyword evidence="4" id="KW-0326">Glycosidase</keyword>
<dbReference type="Gene3D" id="3.20.110.10">
    <property type="entry name" value="Glycoside hydrolase 38, N terminal domain"/>
    <property type="match status" value="1"/>
</dbReference>
<evidence type="ECO:0000256" key="1">
    <source>
        <dbReference type="ARBA" id="ARBA00009792"/>
    </source>
</evidence>
<organism evidence="7 8">
    <name type="scientific">Liquorilactobacillus satsumensis DSM 16230 = JCM 12392</name>
    <dbReference type="NCBI Taxonomy" id="1423801"/>
    <lineage>
        <taxon>Bacteria</taxon>
        <taxon>Bacillati</taxon>
        <taxon>Bacillota</taxon>
        <taxon>Bacilli</taxon>
        <taxon>Lactobacillales</taxon>
        <taxon>Lactobacillaceae</taxon>
        <taxon>Liquorilactobacillus</taxon>
    </lineage>
</organism>
<comment type="similarity">
    <text evidence="1">Belongs to the glycosyl hydrolase 38 family.</text>
</comment>
<evidence type="ECO:0000313" key="7">
    <source>
        <dbReference type="EMBL" id="KRL96852.1"/>
    </source>
</evidence>
<reference evidence="7 8" key="1">
    <citation type="journal article" date="2015" name="Genome Announc.">
        <title>Expanding the biotechnology potential of lactobacilli through comparative genomics of 213 strains and associated genera.</title>
        <authorList>
            <person name="Sun Z."/>
            <person name="Harris H.M."/>
            <person name="McCann A."/>
            <person name="Guo C."/>
            <person name="Argimon S."/>
            <person name="Zhang W."/>
            <person name="Yang X."/>
            <person name="Jeffery I.B."/>
            <person name="Cooney J.C."/>
            <person name="Kagawa T.F."/>
            <person name="Liu W."/>
            <person name="Song Y."/>
            <person name="Salvetti E."/>
            <person name="Wrobel A."/>
            <person name="Rasinkangas P."/>
            <person name="Parkhill J."/>
            <person name="Rea M.C."/>
            <person name="O'Sullivan O."/>
            <person name="Ritari J."/>
            <person name="Douillard F.P."/>
            <person name="Paul Ross R."/>
            <person name="Yang R."/>
            <person name="Briner A.E."/>
            <person name="Felis G.E."/>
            <person name="de Vos W.M."/>
            <person name="Barrangou R."/>
            <person name="Klaenhammer T.R."/>
            <person name="Caufield P.W."/>
            <person name="Cui Y."/>
            <person name="Zhang H."/>
            <person name="O'Toole P.W."/>
        </authorList>
    </citation>
    <scope>NUCLEOTIDE SEQUENCE [LARGE SCALE GENOMIC DNA]</scope>
    <source>
        <strain evidence="7 8">DSM 16230</strain>
    </source>
</reference>
<dbReference type="PANTHER" id="PTHR46017:SF2">
    <property type="entry name" value="MANNOSYLGLYCERATE HYDROLASE"/>
    <property type="match status" value="1"/>
</dbReference>
<dbReference type="InterPro" id="IPR027291">
    <property type="entry name" value="Glyco_hydro_38_N_sf"/>
</dbReference>
<dbReference type="InterPro" id="IPR028995">
    <property type="entry name" value="Glyco_hydro_57/38_cen_sf"/>
</dbReference>
<dbReference type="GO" id="GO:0030246">
    <property type="term" value="F:carbohydrate binding"/>
    <property type="evidence" value="ECO:0007669"/>
    <property type="project" value="InterPro"/>
</dbReference>
<dbReference type="GO" id="GO:0006013">
    <property type="term" value="P:mannose metabolic process"/>
    <property type="evidence" value="ECO:0007669"/>
    <property type="project" value="InterPro"/>
</dbReference>
<sequence length="878" mass="100906">MKSAEERKKITVHLVNHTHWDREWYFSDQDSLVLSDLLFSNIILELEKQPQVNFVLDGQLSVLDEYLELHPENFTRIRRLVEKGQLQIGPWYTQPDTLHLNGESLLRNGIIGNKKAQKYGQSLKVGYLPDTFGFNCQLPVIFNELEMNSFVFWRGLDPDKTKSFYFRWRSLGGNRVVTAINMPQGYGTGMLLQPNKAYIKGRLDPAVKFIEDQLINNVTDVVIPVGNDQLGLTSDLERKVKQINELGEYKYIISDFPNFIARTNENTLREYVGEFLDPVFARIHRSCGSSRMDIKIAAATLENLLLYQVEPLMVIGKKCGINLSNELLTKSWEKLLESQAHDSLAGSIVDSVATDILHRLKEGTQLAQGIINTIQRLISVNLKLNGHQILLTNPLPQKRTEYYEVRVITNAKNIFFEDVEDMVLLKQEFIPPRENILKQTSAGQEYVTEPGYYISNYLVKTALLGLGYKVISFYKKESRQALSWNFQESAEIKGATVKIWFSNGHLYLTRESETISDFLTLQDCGNEGDTYDFSPLKDDPPITLYFDQATVHTQGAFQKMVLCGETKLPLNLTERQQNKYTHMFKYAIEIQCNGTDQLKIKLHFKNNIDSHQLTLAINTGIQGEVIAAVPFGFLKREQIKIPTNWKEKYAEKPINYWPLDGNITISDASKSLTVFTSEIKEYRQENERLLLTLLATTNQLGKPDLVNRPGRASGDTTNVGHPLIPTPQAQLKQSFEFNFEIDFSEYFKELEIALKQNKLNFKTDCYQKQELNLFYQRLDNKLQDNLAPQQQLLKEKECFCLPKNLVISACYPCYSGDDQIILRISNPTKQRIEFKLPLGASVVDALENERKYDGSIEKYDVLTLKIDLHKNHKFFRNE</sequence>
<dbReference type="GO" id="GO:0046872">
    <property type="term" value="F:metal ion binding"/>
    <property type="evidence" value="ECO:0007669"/>
    <property type="project" value="UniProtKB-KW"/>
</dbReference>
<dbReference type="Pfam" id="PF09261">
    <property type="entry name" value="Alpha-mann_mid"/>
    <property type="match status" value="1"/>
</dbReference>
<dbReference type="GO" id="GO:0004559">
    <property type="term" value="F:alpha-mannosidase activity"/>
    <property type="evidence" value="ECO:0007669"/>
    <property type="project" value="InterPro"/>
</dbReference>
<keyword evidence="3" id="KW-0378">Hydrolase</keyword>
<evidence type="ECO:0000256" key="3">
    <source>
        <dbReference type="ARBA" id="ARBA00022801"/>
    </source>
</evidence>
<gene>
    <name evidence="7" type="ORF">FD50_GL002137</name>
</gene>
<proteinExistence type="inferred from homology"/>
<dbReference type="InterPro" id="IPR037094">
    <property type="entry name" value="Glyco_hydro_38_cen_sf"/>
</dbReference>
<dbReference type="SUPFAM" id="SSF88688">
    <property type="entry name" value="Families 57/38 glycoside transferase middle domain"/>
    <property type="match status" value="1"/>
</dbReference>
<dbReference type="RefSeq" id="WP_056962049.1">
    <property type="nucleotide sequence ID" value="NZ_AZFQ01000055.1"/>
</dbReference>
<dbReference type="SMART" id="SM00872">
    <property type="entry name" value="Alpha-mann_mid"/>
    <property type="match status" value="1"/>
</dbReference>
<dbReference type="Pfam" id="PF01074">
    <property type="entry name" value="Glyco_hydro_38N"/>
    <property type="match status" value="1"/>
</dbReference>
<dbReference type="InterPro" id="IPR015341">
    <property type="entry name" value="Glyco_hydro_38_cen"/>
</dbReference>
<dbReference type="GO" id="GO:0009313">
    <property type="term" value="P:oligosaccharide catabolic process"/>
    <property type="evidence" value="ECO:0007669"/>
    <property type="project" value="TreeGrafter"/>
</dbReference>
<feature type="domain" description="Glycoside hydrolase family 38 central" evidence="6">
    <location>
        <begin position="282"/>
        <end position="360"/>
    </location>
</feature>
<dbReference type="InterPro" id="IPR000602">
    <property type="entry name" value="Glyco_hydro_38_N"/>
</dbReference>
<dbReference type="STRING" id="1423801.FD50_GL002137"/>
<evidence type="ECO:0000256" key="4">
    <source>
        <dbReference type="ARBA" id="ARBA00023295"/>
    </source>
</evidence>
<dbReference type="InterPro" id="IPR011013">
    <property type="entry name" value="Gal_mutarotase_sf_dom"/>
</dbReference>
<dbReference type="SUPFAM" id="SSF88713">
    <property type="entry name" value="Glycoside hydrolase/deacetylase"/>
    <property type="match status" value="1"/>
</dbReference>
<evidence type="ECO:0000313" key="8">
    <source>
        <dbReference type="Proteomes" id="UP000051166"/>
    </source>
</evidence>
<dbReference type="SUPFAM" id="SSF74650">
    <property type="entry name" value="Galactose mutarotase-like"/>
    <property type="match status" value="1"/>
</dbReference>
<protein>
    <recommendedName>
        <fullName evidence="6">Glycoside hydrolase family 38 central domain-containing protein</fullName>
    </recommendedName>
</protein>
<dbReference type="GeneID" id="98309348"/>
<name>A0A0R1UVY1_9LACO</name>
<comment type="caution">
    <text evidence="7">The sequence shown here is derived from an EMBL/GenBank/DDBJ whole genome shotgun (WGS) entry which is preliminary data.</text>
</comment>
<dbReference type="AlphaFoldDB" id="A0A0R1UVY1"/>
<dbReference type="PANTHER" id="PTHR46017">
    <property type="entry name" value="ALPHA-MANNOSIDASE 2C1"/>
    <property type="match status" value="1"/>
</dbReference>
<dbReference type="EMBL" id="AZFQ01000055">
    <property type="protein sequence ID" value="KRL96852.1"/>
    <property type="molecule type" value="Genomic_DNA"/>
</dbReference>